<name>A0A839F0F8_9HYPH</name>
<protein>
    <recommendedName>
        <fullName evidence="3">Phasin domain-containing protein</fullName>
    </recommendedName>
</protein>
<dbReference type="Proteomes" id="UP000549052">
    <property type="component" value="Unassembled WGS sequence"/>
</dbReference>
<gene>
    <name evidence="1" type="ORF">FHW16_005845</name>
</gene>
<evidence type="ECO:0008006" key="3">
    <source>
        <dbReference type="Google" id="ProtNLM"/>
    </source>
</evidence>
<reference evidence="1 2" key="1">
    <citation type="submission" date="2020-07" db="EMBL/GenBank/DDBJ databases">
        <title>Genomic Encyclopedia of Type Strains, Phase IV (KMG-V): Genome sequencing to study the core and pangenomes of soil and plant-associated prokaryotes.</title>
        <authorList>
            <person name="Whitman W."/>
        </authorList>
    </citation>
    <scope>NUCLEOTIDE SEQUENCE [LARGE SCALE GENOMIC DNA]</scope>
    <source>
        <strain evidence="1 2">AN3</strain>
    </source>
</reference>
<organism evidence="1 2">
    <name type="scientific">Phyllobacterium myrsinacearum</name>
    <dbReference type="NCBI Taxonomy" id="28101"/>
    <lineage>
        <taxon>Bacteria</taxon>
        <taxon>Pseudomonadati</taxon>
        <taxon>Pseudomonadota</taxon>
        <taxon>Alphaproteobacteria</taxon>
        <taxon>Hyphomicrobiales</taxon>
        <taxon>Phyllobacteriaceae</taxon>
        <taxon>Phyllobacterium</taxon>
    </lineage>
</organism>
<dbReference type="EMBL" id="JACGXN010000023">
    <property type="protein sequence ID" value="MBA8882097.1"/>
    <property type="molecule type" value="Genomic_DNA"/>
</dbReference>
<sequence>MTYANQLISPGALMNSNPVAALVRQFGLATAHTQAHSVQALMRIQIETLSFYRHRTQQNVKLIDDLIVSEKYQNTFGVLGKFCQESIADYVEEMRTMNALGTRVLAQVATHSSFDVDNALDDMAASTIAS</sequence>
<accession>A0A839F0F8</accession>
<evidence type="ECO:0000313" key="2">
    <source>
        <dbReference type="Proteomes" id="UP000549052"/>
    </source>
</evidence>
<comment type="caution">
    <text evidence="1">The sequence shown here is derived from an EMBL/GenBank/DDBJ whole genome shotgun (WGS) entry which is preliminary data.</text>
</comment>
<proteinExistence type="predicted"/>
<evidence type="ECO:0000313" key="1">
    <source>
        <dbReference type="EMBL" id="MBA8882097.1"/>
    </source>
</evidence>
<keyword evidence="2" id="KW-1185">Reference proteome</keyword>
<dbReference type="AlphaFoldDB" id="A0A839F0F8"/>
<dbReference type="RefSeq" id="WP_182552794.1">
    <property type="nucleotide sequence ID" value="NZ_JACGXN010000023.1"/>
</dbReference>